<feature type="binding site" evidence="10">
    <location>
        <begin position="156"/>
        <end position="159"/>
    </location>
    <ligand>
        <name>substrate</name>
    </ligand>
</feature>
<feature type="active site" description="Proton acceptor" evidence="10">
    <location>
        <position position="73"/>
    </location>
</feature>
<feature type="binding site" evidence="10">
    <location>
        <position position="74"/>
    </location>
    <ligand>
        <name>substrate</name>
    </ligand>
</feature>
<keyword evidence="7 10" id="KW-0546">Nucleotide metabolism</keyword>
<dbReference type="GO" id="GO:0017111">
    <property type="term" value="F:ribonucleoside triphosphate phosphatase activity"/>
    <property type="evidence" value="ECO:0007669"/>
    <property type="project" value="InterPro"/>
</dbReference>
<name>A0A6B2M3Q8_9BACT</name>
<dbReference type="GO" id="GO:0000166">
    <property type="term" value="F:nucleotide binding"/>
    <property type="evidence" value="ECO:0007669"/>
    <property type="project" value="UniProtKB-KW"/>
</dbReference>
<comment type="subunit">
    <text evidence="2 10">Homodimer.</text>
</comment>
<dbReference type="InterPro" id="IPR029001">
    <property type="entry name" value="ITPase-like_fam"/>
</dbReference>
<dbReference type="EMBL" id="JAAGNX010000002">
    <property type="protein sequence ID" value="NDV62734.1"/>
    <property type="molecule type" value="Genomic_DNA"/>
</dbReference>
<evidence type="ECO:0000256" key="7">
    <source>
        <dbReference type="ARBA" id="ARBA00023080"/>
    </source>
</evidence>
<dbReference type="GO" id="GO:0036222">
    <property type="term" value="F:XTP diphosphatase activity"/>
    <property type="evidence" value="ECO:0007669"/>
    <property type="project" value="UniProtKB-UniRule"/>
</dbReference>
<keyword evidence="3 10" id="KW-0479">Metal-binding</keyword>
<keyword evidence="4 10" id="KW-0547">Nucleotide-binding</keyword>
<dbReference type="RefSeq" id="WP_163965138.1">
    <property type="nucleotide sequence ID" value="NZ_JAAGNX010000002.1"/>
</dbReference>
<dbReference type="PANTHER" id="PTHR11067:SF9">
    <property type="entry name" value="INOSINE TRIPHOSPHATE PYROPHOSPHATASE"/>
    <property type="match status" value="1"/>
</dbReference>
<dbReference type="InterPro" id="IPR020922">
    <property type="entry name" value="dITP/XTP_pyrophosphatase"/>
</dbReference>
<dbReference type="GO" id="GO:0009117">
    <property type="term" value="P:nucleotide metabolic process"/>
    <property type="evidence" value="ECO:0007669"/>
    <property type="project" value="UniProtKB-KW"/>
</dbReference>
<comment type="caution">
    <text evidence="12">The sequence shown here is derived from an EMBL/GenBank/DDBJ whole genome shotgun (WGS) entry which is preliminary data.</text>
</comment>
<evidence type="ECO:0000256" key="4">
    <source>
        <dbReference type="ARBA" id="ARBA00022741"/>
    </source>
</evidence>
<dbReference type="PANTHER" id="PTHR11067">
    <property type="entry name" value="INOSINE TRIPHOSPHATE PYROPHOSPHATASE/HAM1 PROTEIN"/>
    <property type="match status" value="1"/>
</dbReference>
<evidence type="ECO:0000256" key="11">
    <source>
        <dbReference type="RuleBase" id="RU003781"/>
    </source>
</evidence>
<evidence type="ECO:0000256" key="2">
    <source>
        <dbReference type="ARBA" id="ARBA00011738"/>
    </source>
</evidence>
<feature type="binding site" evidence="10">
    <location>
        <begin position="7"/>
        <end position="12"/>
    </location>
    <ligand>
        <name>substrate</name>
    </ligand>
</feature>
<feature type="binding site" evidence="10">
    <location>
        <position position="42"/>
    </location>
    <ligand>
        <name>Mg(2+)</name>
        <dbReference type="ChEBI" id="CHEBI:18420"/>
    </ligand>
</feature>
<comment type="catalytic activity">
    <reaction evidence="8 10">
        <text>dITP + H2O = dIMP + diphosphate + H(+)</text>
        <dbReference type="Rhea" id="RHEA:28342"/>
        <dbReference type="ChEBI" id="CHEBI:15377"/>
        <dbReference type="ChEBI" id="CHEBI:15378"/>
        <dbReference type="ChEBI" id="CHEBI:33019"/>
        <dbReference type="ChEBI" id="CHEBI:61194"/>
        <dbReference type="ChEBI" id="CHEBI:61382"/>
        <dbReference type="EC" id="3.6.1.66"/>
    </reaction>
</comment>
<proteinExistence type="inferred from homology"/>
<dbReference type="GO" id="GO:0046872">
    <property type="term" value="F:metal ion binding"/>
    <property type="evidence" value="ECO:0007669"/>
    <property type="project" value="UniProtKB-KW"/>
</dbReference>
<keyword evidence="5 10" id="KW-0378">Hydrolase</keyword>
<dbReference type="AlphaFoldDB" id="A0A6B2M3Q8"/>
<dbReference type="FunFam" id="3.90.950.10:FF:000001">
    <property type="entry name" value="dITP/XTP pyrophosphatase"/>
    <property type="match status" value="1"/>
</dbReference>
<sequence>MDIFLASGNPHKFEEFVAILPQDGLKINFHSAEVFGGMPEVEETGSVFEENARIKAEALEELLPLDAWALADDSGLMVDALNGQPGVHSSRYAGPACNAVANNIKLLNELRGVPGEERTARFKCVLCFKQKGGPCHFFSGSCEGHILLAPTGEMGFGYDPLFQPLGYDKSFAELGSAQKNSLSHRGQAISEWVKFLKSAE</sequence>
<dbReference type="Gene3D" id="3.90.950.10">
    <property type="match status" value="1"/>
</dbReference>
<comment type="catalytic activity">
    <reaction evidence="9 10">
        <text>XTP + H2O = XMP + diphosphate + H(+)</text>
        <dbReference type="Rhea" id="RHEA:28610"/>
        <dbReference type="ChEBI" id="CHEBI:15377"/>
        <dbReference type="ChEBI" id="CHEBI:15378"/>
        <dbReference type="ChEBI" id="CHEBI:33019"/>
        <dbReference type="ChEBI" id="CHEBI:57464"/>
        <dbReference type="ChEBI" id="CHEBI:61314"/>
        <dbReference type="EC" id="3.6.1.66"/>
    </reaction>
</comment>
<accession>A0A6B2M3Q8</accession>
<dbReference type="CDD" id="cd00515">
    <property type="entry name" value="HAM1"/>
    <property type="match status" value="1"/>
</dbReference>
<evidence type="ECO:0000256" key="5">
    <source>
        <dbReference type="ARBA" id="ARBA00022801"/>
    </source>
</evidence>
<protein>
    <recommendedName>
        <fullName evidence="10">dITP/XTP pyrophosphatase</fullName>
        <ecNumber evidence="10">3.6.1.66</ecNumber>
    </recommendedName>
    <alternativeName>
        <fullName evidence="10">Non-canonical purine NTP pyrophosphatase</fullName>
    </alternativeName>
    <alternativeName>
        <fullName evidence="10">Non-standard purine NTP pyrophosphatase</fullName>
    </alternativeName>
    <alternativeName>
        <fullName evidence="10">Nucleoside-triphosphate diphosphatase</fullName>
    </alternativeName>
    <alternativeName>
        <fullName evidence="10">Nucleoside-triphosphate pyrophosphatase</fullName>
        <shortName evidence="10">NTPase</shortName>
    </alternativeName>
</protein>
<comment type="cofactor">
    <cofactor evidence="10">
        <name>Mg(2+)</name>
        <dbReference type="ChEBI" id="CHEBI:18420"/>
    </cofactor>
    <text evidence="10">Binds 1 Mg(2+) ion per subunit.</text>
</comment>
<feature type="binding site" evidence="10">
    <location>
        <position position="179"/>
    </location>
    <ligand>
        <name>substrate</name>
    </ligand>
</feature>
<dbReference type="EC" id="3.6.1.66" evidence="10"/>
<feature type="binding site" evidence="10">
    <location>
        <begin position="184"/>
        <end position="185"/>
    </location>
    <ligand>
        <name>substrate</name>
    </ligand>
</feature>
<dbReference type="GO" id="GO:0005829">
    <property type="term" value="C:cytosol"/>
    <property type="evidence" value="ECO:0007669"/>
    <property type="project" value="TreeGrafter"/>
</dbReference>
<dbReference type="GO" id="GO:0009146">
    <property type="term" value="P:purine nucleoside triphosphate catabolic process"/>
    <property type="evidence" value="ECO:0007669"/>
    <property type="project" value="UniProtKB-UniRule"/>
</dbReference>
<keyword evidence="13" id="KW-1185">Reference proteome</keyword>
<evidence type="ECO:0000313" key="13">
    <source>
        <dbReference type="Proteomes" id="UP000478417"/>
    </source>
</evidence>
<comment type="similarity">
    <text evidence="1 10 11">Belongs to the HAM1 NTPase family.</text>
</comment>
<dbReference type="Proteomes" id="UP000478417">
    <property type="component" value="Unassembled WGS sequence"/>
</dbReference>
<comment type="function">
    <text evidence="10">Pyrophosphatase that catalyzes the hydrolysis of nucleoside triphosphates to their monophosphate derivatives, with a high preference for the non-canonical purine nucleotides XTP (xanthosine triphosphate), dITP (deoxyinosine triphosphate) and ITP. Seems to function as a house-cleaning enzyme that removes non-canonical purine nucleotides from the nucleotide pool, thus preventing their incorporation into DNA/RNA and avoiding chromosomal lesions.</text>
</comment>
<organism evidence="12 13">
    <name type="scientific">Oceanipulchritudo coccoides</name>
    <dbReference type="NCBI Taxonomy" id="2706888"/>
    <lineage>
        <taxon>Bacteria</taxon>
        <taxon>Pseudomonadati</taxon>
        <taxon>Verrucomicrobiota</taxon>
        <taxon>Opitutia</taxon>
        <taxon>Puniceicoccales</taxon>
        <taxon>Oceanipulchritudinaceae</taxon>
        <taxon>Oceanipulchritudo</taxon>
    </lineage>
</organism>
<dbReference type="InterPro" id="IPR002637">
    <property type="entry name" value="RdgB/HAM1"/>
</dbReference>
<evidence type="ECO:0000256" key="1">
    <source>
        <dbReference type="ARBA" id="ARBA00008023"/>
    </source>
</evidence>
<evidence type="ECO:0000256" key="10">
    <source>
        <dbReference type="HAMAP-Rule" id="MF_01405"/>
    </source>
</evidence>
<evidence type="ECO:0000256" key="8">
    <source>
        <dbReference type="ARBA" id="ARBA00051875"/>
    </source>
</evidence>
<comment type="catalytic activity">
    <reaction evidence="10">
        <text>ITP + H2O = IMP + diphosphate + H(+)</text>
        <dbReference type="Rhea" id="RHEA:29399"/>
        <dbReference type="ChEBI" id="CHEBI:15377"/>
        <dbReference type="ChEBI" id="CHEBI:15378"/>
        <dbReference type="ChEBI" id="CHEBI:33019"/>
        <dbReference type="ChEBI" id="CHEBI:58053"/>
        <dbReference type="ChEBI" id="CHEBI:61402"/>
        <dbReference type="EC" id="3.6.1.66"/>
    </reaction>
</comment>
<keyword evidence="6 10" id="KW-0460">Magnesium</keyword>
<dbReference type="NCBIfam" id="TIGR00042">
    <property type="entry name" value="RdgB/HAM1 family non-canonical purine NTP pyrophosphatase"/>
    <property type="match status" value="1"/>
</dbReference>
<evidence type="ECO:0000256" key="3">
    <source>
        <dbReference type="ARBA" id="ARBA00022723"/>
    </source>
</evidence>
<dbReference type="SUPFAM" id="SSF52972">
    <property type="entry name" value="ITPase-like"/>
    <property type="match status" value="1"/>
</dbReference>
<evidence type="ECO:0000256" key="9">
    <source>
        <dbReference type="ARBA" id="ARBA00052017"/>
    </source>
</evidence>
<dbReference type="Pfam" id="PF01725">
    <property type="entry name" value="Ham1p_like"/>
    <property type="match status" value="1"/>
</dbReference>
<dbReference type="HAMAP" id="MF_01405">
    <property type="entry name" value="Non_canon_purine_NTPase"/>
    <property type="match status" value="1"/>
</dbReference>
<dbReference type="GO" id="GO:0035870">
    <property type="term" value="F:dITP diphosphatase activity"/>
    <property type="evidence" value="ECO:0007669"/>
    <property type="project" value="UniProtKB-UniRule"/>
</dbReference>
<reference evidence="12 13" key="1">
    <citation type="submission" date="2020-02" db="EMBL/GenBank/DDBJ databases">
        <title>Albibacoteraceae fam. nov., the first described family within the subdivision 4 Verrucomicrobia.</title>
        <authorList>
            <person name="Xi F."/>
        </authorList>
    </citation>
    <scope>NUCLEOTIDE SEQUENCE [LARGE SCALE GENOMIC DNA]</scope>
    <source>
        <strain evidence="12 13">CK1056</strain>
    </source>
</reference>
<evidence type="ECO:0000313" key="12">
    <source>
        <dbReference type="EMBL" id="NDV62734.1"/>
    </source>
</evidence>
<dbReference type="GO" id="GO:0036220">
    <property type="term" value="F:ITP diphosphatase activity"/>
    <property type="evidence" value="ECO:0007669"/>
    <property type="project" value="UniProtKB-UniRule"/>
</dbReference>
<gene>
    <name evidence="12" type="primary">rdgB</name>
    <name evidence="12" type="ORF">G0Q06_09755</name>
</gene>
<feature type="binding site" evidence="10">
    <location>
        <position position="73"/>
    </location>
    <ligand>
        <name>Mg(2+)</name>
        <dbReference type="ChEBI" id="CHEBI:18420"/>
    </ligand>
</feature>
<evidence type="ECO:0000256" key="6">
    <source>
        <dbReference type="ARBA" id="ARBA00022842"/>
    </source>
</evidence>